<dbReference type="Gene3D" id="3.40.50.1820">
    <property type="entry name" value="alpha/beta hydrolase"/>
    <property type="match status" value="1"/>
</dbReference>
<dbReference type="PANTHER" id="PTHR48081:SF8">
    <property type="entry name" value="ALPHA_BETA HYDROLASE FOLD-3 DOMAIN-CONTAINING PROTEIN-RELATED"/>
    <property type="match status" value="1"/>
</dbReference>
<sequence length="349" mass="39581">MKKLTKLKEGAVLGAAAWAVYRVRKYPLEKGYFPASFLLLPRKAVSSSFASFGNRQLRKMKLPLPPEGIRRYSFWIASKDEKSVRLTVYEPVHKKNGAPCLVYFHGGGFCFADAGYIHRNVAEYARNAECKVIFVHYRTSDRYGFPTPFEDCCSGLQYVWENSSLLGIDRDRLAVGGDSAGGALAAACTLWARDETEIRIAFQMLLYPVTDARMHTVSMTKYTDSPVWNARLNERMWKLYLRNANFGEGEKTSDAGYPIWYASPMEAKDFSGLPKAYIEAEEFDCLHDEGLAYGEALRKAGVEVQTEDVKGTFHGFDLFFRAKKTRKMMQLRCQALRKAFALSSEMKET</sequence>
<protein>
    <submittedName>
        <fullName evidence="3">Alpha/beta hydrolase</fullName>
    </submittedName>
</protein>
<reference evidence="3" key="1">
    <citation type="journal article" date="2021" name="PeerJ">
        <title>Extensive microbial diversity within the chicken gut microbiome revealed by metagenomics and culture.</title>
        <authorList>
            <person name="Gilroy R."/>
            <person name="Ravi A."/>
            <person name="Getino M."/>
            <person name="Pursley I."/>
            <person name="Horton D.L."/>
            <person name="Alikhan N.F."/>
            <person name="Baker D."/>
            <person name="Gharbi K."/>
            <person name="Hall N."/>
            <person name="Watson M."/>
            <person name="Adriaenssens E.M."/>
            <person name="Foster-Nyarko E."/>
            <person name="Jarju S."/>
            <person name="Secka A."/>
            <person name="Antonio M."/>
            <person name="Oren A."/>
            <person name="Chaudhuri R.R."/>
            <person name="La Ragione R."/>
            <person name="Hildebrand F."/>
            <person name="Pallen M.J."/>
        </authorList>
    </citation>
    <scope>NUCLEOTIDE SEQUENCE</scope>
    <source>
        <strain evidence="3">ChiSjej1B19-8411</strain>
    </source>
</reference>
<dbReference type="Pfam" id="PF07859">
    <property type="entry name" value="Abhydrolase_3"/>
    <property type="match status" value="1"/>
</dbReference>
<gene>
    <name evidence="3" type="ORF">IAA45_02770</name>
</gene>
<comment type="caution">
    <text evidence="3">The sequence shown here is derived from an EMBL/GenBank/DDBJ whole genome shotgun (WGS) entry which is preliminary data.</text>
</comment>
<reference evidence="3" key="2">
    <citation type="submission" date="2021-04" db="EMBL/GenBank/DDBJ databases">
        <authorList>
            <person name="Gilroy R."/>
        </authorList>
    </citation>
    <scope>NUCLEOTIDE SEQUENCE</scope>
    <source>
        <strain evidence="3">ChiSjej1B19-8411</strain>
    </source>
</reference>
<proteinExistence type="predicted"/>
<dbReference type="AlphaFoldDB" id="A0A9D1WG97"/>
<dbReference type="GO" id="GO:0016787">
    <property type="term" value="F:hydrolase activity"/>
    <property type="evidence" value="ECO:0007669"/>
    <property type="project" value="UniProtKB-KW"/>
</dbReference>
<name>A0A9D1WG97_9FIRM</name>
<dbReference type="PANTHER" id="PTHR48081">
    <property type="entry name" value="AB HYDROLASE SUPERFAMILY PROTEIN C4A8.06C"/>
    <property type="match status" value="1"/>
</dbReference>
<evidence type="ECO:0000256" key="1">
    <source>
        <dbReference type="ARBA" id="ARBA00022801"/>
    </source>
</evidence>
<accession>A0A9D1WG97</accession>
<evidence type="ECO:0000259" key="2">
    <source>
        <dbReference type="Pfam" id="PF07859"/>
    </source>
</evidence>
<dbReference type="InterPro" id="IPR013094">
    <property type="entry name" value="AB_hydrolase_3"/>
</dbReference>
<organism evidence="3 4">
    <name type="scientific">Candidatus Blautia gallistercoris</name>
    <dbReference type="NCBI Taxonomy" id="2838490"/>
    <lineage>
        <taxon>Bacteria</taxon>
        <taxon>Bacillati</taxon>
        <taxon>Bacillota</taxon>
        <taxon>Clostridia</taxon>
        <taxon>Lachnospirales</taxon>
        <taxon>Lachnospiraceae</taxon>
        <taxon>Blautia</taxon>
    </lineage>
</organism>
<keyword evidence="1 3" id="KW-0378">Hydrolase</keyword>
<dbReference type="InterPro" id="IPR029058">
    <property type="entry name" value="AB_hydrolase_fold"/>
</dbReference>
<evidence type="ECO:0000313" key="3">
    <source>
        <dbReference type="EMBL" id="HIX58621.1"/>
    </source>
</evidence>
<dbReference type="SUPFAM" id="SSF53474">
    <property type="entry name" value="alpha/beta-Hydrolases"/>
    <property type="match status" value="1"/>
</dbReference>
<feature type="domain" description="Alpha/beta hydrolase fold-3" evidence="2">
    <location>
        <begin position="101"/>
        <end position="316"/>
    </location>
</feature>
<dbReference type="InterPro" id="IPR050300">
    <property type="entry name" value="GDXG_lipolytic_enzyme"/>
</dbReference>
<dbReference type="EMBL" id="DXEX01000066">
    <property type="protein sequence ID" value="HIX58621.1"/>
    <property type="molecule type" value="Genomic_DNA"/>
</dbReference>
<dbReference type="Proteomes" id="UP000886817">
    <property type="component" value="Unassembled WGS sequence"/>
</dbReference>
<evidence type="ECO:0000313" key="4">
    <source>
        <dbReference type="Proteomes" id="UP000886817"/>
    </source>
</evidence>